<dbReference type="Proteomes" id="UP000485880">
    <property type="component" value="Unassembled WGS sequence"/>
</dbReference>
<proteinExistence type="predicted"/>
<gene>
    <name evidence="1" type="ORF">MPC4_220004</name>
</gene>
<dbReference type="RefSeq" id="WP_174512402.1">
    <property type="nucleotide sequence ID" value="NZ_CABFMQ020000079.1"/>
</dbReference>
<name>A0A8B6M611_METTU</name>
<comment type="caution">
    <text evidence="1">The sequence shown here is derived from an EMBL/GenBank/DDBJ whole genome shotgun (WGS) entry which is preliminary data.</text>
</comment>
<protein>
    <recommendedName>
        <fullName evidence="3">Glycosaminoglycan attachment site</fullName>
    </recommendedName>
</protein>
<keyword evidence="2" id="KW-1185">Reference proteome</keyword>
<accession>A0A8B6M611</accession>
<evidence type="ECO:0000313" key="1">
    <source>
        <dbReference type="EMBL" id="VTZ50274.1"/>
    </source>
</evidence>
<dbReference type="AlphaFoldDB" id="A0A8B6M611"/>
<reference evidence="1 2" key="1">
    <citation type="submission" date="2019-05" db="EMBL/GenBank/DDBJ databases">
        <authorList>
            <person name="Farhan Ul Haque M."/>
        </authorList>
    </citation>
    <scope>NUCLEOTIDE SEQUENCE [LARGE SCALE GENOMIC DNA]</scope>
    <source>
        <strain evidence="1">2</strain>
    </source>
</reference>
<evidence type="ECO:0000313" key="2">
    <source>
        <dbReference type="Proteomes" id="UP000485880"/>
    </source>
</evidence>
<evidence type="ECO:0008006" key="3">
    <source>
        <dbReference type="Google" id="ProtNLM"/>
    </source>
</evidence>
<sequence length="475" mass="53010">MTKRLSQARFDLFAIGTRLSPTELVADELSYWSDLDENVIGVVFRDRVDDDFGWALMVRDRLGRFRGVHLDVSVTSERRAEAGLRLKIAEVSRVADLAELGIQGDETNAPIDLLTPIPGTRPEQLHPYFVELIQRPGRAPARAVLREIGPWLTAADPHFVREFQRHQFDQRLWELYLWATFREGGYDVAHGEAPDFRVSAPGVAFAVEATTVAPSKDGVLSQHPNPKTPEEIAAFLADYMPIKYGNSLTNKLKRRSAAGKAYWEEDGAAGLPFVIAVADFHKPASEGELGSMTYTQSAIWAYLYGFTTDWEMVDGKLVITNRDLKSHTFKGKTIESGFFSLPDAENVSAVIFSNAGTLAKFDRIGVLAGYAPPKHRYIRSGIRYDPDPNAVVGTRFVEEVGTEGYSEGWADELQVFHNPRALRPLPRECFGPLNQHFFEDGQMVTYCGTNAVLSSFTMILQVTDGEQEDRVDVLS</sequence>
<organism evidence="1 2">
    <name type="scientific">Methylocella tundrae</name>
    <dbReference type="NCBI Taxonomy" id="227605"/>
    <lineage>
        <taxon>Bacteria</taxon>
        <taxon>Pseudomonadati</taxon>
        <taxon>Pseudomonadota</taxon>
        <taxon>Alphaproteobacteria</taxon>
        <taxon>Hyphomicrobiales</taxon>
        <taxon>Beijerinckiaceae</taxon>
        <taxon>Methylocella</taxon>
    </lineage>
</organism>
<dbReference type="EMBL" id="CABFMQ020000079">
    <property type="protein sequence ID" value="VTZ50274.1"/>
    <property type="molecule type" value="Genomic_DNA"/>
</dbReference>